<dbReference type="GO" id="GO:0006955">
    <property type="term" value="P:immune response"/>
    <property type="evidence" value="ECO:0007669"/>
    <property type="project" value="InterPro"/>
</dbReference>
<keyword evidence="6" id="KW-1185">Reference proteome</keyword>
<dbReference type="EMBL" id="SNXZ01000008">
    <property type="protein sequence ID" value="TDP91868.1"/>
    <property type="molecule type" value="Genomic_DNA"/>
</dbReference>
<organism evidence="5 6">
    <name type="scientific">Labedaea rhizosphaerae</name>
    <dbReference type="NCBI Taxonomy" id="598644"/>
    <lineage>
        <taxon>Bacteria</taxon>
        <taxon>Bacillati</taxon>
        <taxon>Actinomycetota</taxon>
        <taxon>Actinomycetes</taxon>
        <taxon>Pseudonocardiales</taxon>
        <taxon>Pseudonocardiaceae</taxon>
        <taxon>Labedaea</taxon>
    </lineage>
</organism>
<dbReference type="InterPro" id="IPR006558">
    <property type="entry name" value="LamG-like"/>
</dbReference>
<keyword evidence="5" id="KW-0430">Lectin</keyword>
<keyword evidence="2" id="KW-1015">Disulfide bond</keyword>
<feature type="domain" description="LamG-like jellyroll fold" evidence="4">
    <location>
        <begin position="928"/>
        <end position="1068"/>
    </location>
</feature>
<name>A0A4V3CXW6_LABRH</name>
<dbReference type="Gene3D" id="2.60.120.200">
    <property type="match status" value="4"/>
</dbReference>
<dbReference type="PANTHER" id="PTHR46943:SF1">
    <property type="entry name" value="PENTRAXIN-RELATED PROTEIN PTX3"/>
    <property type="match status" value="1"/>
</dbReference>
<evidence type="ECO:0000313" key="5">
    <source>
        <dbReference type="EMBL" id="TDP91868.1"/>
    </source>
</evidence>
<feature type="domain" description="LamG-like jellyroll fold" evidence="4">
    <location>
        <begin position="1156"/>
        <end position="1298"/>
    </location>
</feature>
<dbReference type="InterPro" id="IPR013320">
    <property type="entry name" value="ConA-like_dom_sf"/>
</dbReference>
<feature type="region of interest" description="Disordered" evidence="3">
    <location>
        <begin position="1"/>
        <end position="33"/>
    </location>
</feature>
<dbReference type="Proteomes" id="UP000295444">
    <property type="component" value="Unassembled WGS sequence"/>
</dbReference>
<accession>A0A4V3CXW6</accession>
<keyword evidence="1" id="KW-0732">Signal</keyword>
<dbReference type="Pfam" id="PF13385">
    <property type="entry name" value="Laminin_G_3"/>
    <property type="match status" value="4"/>
</dbReference>
<gene>
    <name evidence="5" type="ORF">EV186_10878</name>
</gene>
<evidence type="ECO:0000313" key="6">
    <source>
        <dbReference type="Proteomes" id="UP000295444"/>
    </source>
</evidence>
<reference evidence="5 6" key="1">
    <citation type="submission" date="2019-03" db="EMBL/GenBank/DDBJ databases">
        <title>Genomic Encyclopedia of Type Strains, Phase IV (KMG-IV): sequencing the most valuable type-strain genomes for metagenomic binning, comparative biology and taxonomic classification.</title>
        <authorList>
            <person name="Goeker M."/>
        </authorList>
    </citation>
    <scope>NUCLEOTIDE SEQUENCE [LARGE SCALE GENOMIC DNA]</scope>
    <source>
        <strain evidence="5 6">DSM 45361</strain>
    </source>
</reference>
<dbReference type="GO" id="GO:0030246">
    <property type="term" value="F:carbohydrate binding"/>
    <property type="evidence" value="ECO:0007669"/>
    <property type="project" value="UniProtKB-KW"/>
</dbReference>
<sequence>MDSETSETSEVVANPDGTMTRTESPSPVRLRRGAGWVPADSTLVARPDHSFAPKATLADVRLASGSGDEPLLSLTANGVTTGLDWTGDLPAPQVKGSVATYPEVLPGVDLSVETTVDAVHEVLVVKNAQAAANPVLRKLTMPVPLRNGTLSRDSDGSLHVRDRSGAEVFQAPPATMWDSSGVQAQDQDLLLAPAPQGRTAAVATAVHGSTVSLSPDAAMLADHSVTYPLYIDPTWQAKYCSSCGRNHYLVEYACGSGRTPGEHPWDSADALATGYIDDPDATCSSSLVTARSFVEMNLGGLAGKQIIGAQLTLSIMNCRTATPSSSTVLRSNSIHYGDGWGSPSTAAAIGTVTACSGGKGFNVTSIIQELTDAGGPTFTFSIRASSENDLNNSWRKFSKEVGFSVTYNTKPNNPRNPHVYNGTQQFPCVTGANRPVLGPTSTGYVGKANVSDADGGMLWAGFHLYKGTTDLGETGIDNVPSDSNSAHPNAQVTFPSSKLATDGVYKFTARAYDGKDYSPGSSAPCEFELELQPPAPPSVTSDLYLPNVPAGGPGEAGSFTFTVTGSPTPVDHYVWKIDNTATPNCQGTEPGTAPAAGYNGPATAAIAPPSKGTHVLSAWSCNRARTPSSRVDYTFIAGDANPPNASWQFEGDGASSVPGLRYAGLGTGDFGAGKLGDAARLSGQPGDYFATASAVSYVENSYAVAAWVSVDQLQGKQVILSQDGTTASAYTLQYDAATNHWGFAVATQTSGDPAYATAESTSTPQAGTWTFLTGVYNASTHAATLYVNGQAQATVPAIGVASTGSLVIGAGKANGGRTNQLAGAVDEVTVFNRAITAAEVTTLYGNTGVPTGLTAHREYKLDDTLVDASGVDSRLNWLPGTTLGTGYSNAPARSGTDDSIGQSQGQAFVGNGTTAAGQVDGPAVDTSRSFTISAWAKLTDKSTNRAIAGQNSPQAPSAELYYAKAIDRWTIAMPETSGYDDQRRAVSAAPPTLGVWTHLIGVYDANSGTLALYVNGVKESQVTIPAGTAWQSANPFTVGAAVRTGTLSHYFAGSIDQVQVWDRALAPAEATGLANTPVLRANYQLTEADPSTLPSAVASWDLDETDGTTATDASGNGMDATATGTVSWGPGSTAGGVHLDGTGYLATAGPVVDTGESFSASAWVKLDDVDNYFYGVLGQRGTTQSGFLLRYDPGIKHWAFGIPRSDATDATIDYAIGTATPQVGKWTHLAVVFDRPTGELRLYVDGVLDARYAPPNGSPWNAAGPFTIGSYEWNGQLIHNVHGTIDEVRVFGEALNGGQVATLARVGHDSVSDAVTTASGNASLMVDDEGVPLAHFNGVRASRLTAPRPADLRTDGSFTVEAWVRHTWTDQDAEAARGRDPANTNGADVTARTAVALDDSEFSPFLLGYRGIHDADGNVHPRWSFVFTDPSTTVAHPTGWFDTMSVDAQDNTWTHLAATYDAESNTVCLYAATDSILFTPACVTGPPGWSGHDVLSKLLIGGDRWVAQDADPWYGDVRGVRLYSGVLSGEDISLHQLRDHP</sequence>
<evidence type="ECO:0000256" key="3">
    <source>
        <dbReference type="SAM" id="MobiDB-lite"/>
    </source>
</evidence>
<evidence type="ECO:0000259" key="4">
    <source>
        <dbReference type="SMART" id="SM00560"/>
    </source>
</evidence>
<protein>
    <submittedName>
        <fullName evidence="5">Concanavalin A-like lectin/glucanase superfamily protein</fullName>
    </submittedName>
</protein>
<dbReference type="InterPro" id="IPR042837">
    <property type="entry name" value="PTX3"/>
</dbReference>
<comment type="caution">
    <text evidence="5">The sequence shown here is derived from an EMBL/GenBank/DDBJ whole genome shotgun (WGS) entry which is preliminary data.</text>
</comment>
<feature type="compositionally biased region" description="Polar residues" evidence="3">
    <location>
        <begin position="8"/>
        <end position="25"/>
    </location>
</feature>
<dbReference type="SMART" id="SM00560">
    <property type="entry name" value="LamGL"/>
    <property type="match status" value="3"/>
</dbReference>
<evidence type="ECO:0000256" key="1">
    <source>
        <dbReference type="ARBA" id="ARBA00022729"/>
    </source>
</evidence>
<proteinExistence type="predicted"/>
<evidence type="ECO:0000256" key="2">
    <source>
        <dbReference type="ARBA" id="ARBA00023157"/>
    </source>
</evidence>
<dbReference type="SUPFAM" id="SSF49899">
    <property type="entry name" value="Concanavalin A-like lectins/glucanases"/>
    <property type="match status" value="4"/>
</dbReference>
<feature type="domain" description="LamG-like jellyroll fold" evidence="4">
    <location>
        <begin position="700"/>
        <end position="838"/>
    </location>
</feature>
<dbReference type="PANTHER" id="PTHR46943">
    <property type="entry name" value="PENTRAXIN-RELATED PROTEIN PTX3"/>
    <property type="match status" value="1"/>
</dbReference>